<feature type="region of interest" description="Disordered" evidence="1">
    <location>
        <begin position="581"/>
        <end position="612"/>
    </location>
</feature>
<evidence type="ECO:0000256" key="1">
    <source>
        <dbReference type="SAM" id="MobiDB-lite"/>
    </source>
</evidence>
<evidence type="ECO:0000259" key="2">
    <source>
        <dbReference type="PROSITE" id="PS51840"/>
    </source>
</evidence>
<feature type="domain" description="C2 NT-type" evidence="2">
    <location>
        <begin position="18"/>
        <end position="185"/>
    </location>
</feature>
<feature type="compositionally biased region" description="Low complexity" evidence="1">
    <location>
        <begin position="256"/>
        <end position="269"/>
    </location>
</feature>
<feature type="region of interest" description="Disordered" evidence="1">
    <location>
        <begin position="1"/>
        <end position="22"/>
    </location>
</feature>
<reference evidence="3" key="1">
    <citation type="submission" date="2013-04" db="EMBL/GenBank/DDBJ databases">
        <title>The Genome Sequence of Fonticula alba ATCC 38817.</title>
        <authorList>
            <consortium name="The Broad Institute Genomics Platform"/>
            <person name="Russ C."/>
            <person name="Cuomo C."/>
            <person name="Burger G."/>
            <person name="Gray M.W."/>
            <person name="Holland P.W.H."/>
            <person name="King N."/>
            <person name="Lang F.B.F."/>
            <person name="Roger A.J."/>
            <person name="Ruiz-Trillo I."/>
            <person name="Brown M."/>
            <person name="Walker B."/>
            <person name="Young S."/>
            <person name="Zeng Q."/>
            <person name="Gargeya S."/>
            <person name="Fitzgerald M."/>
            <person name="Haas B."/>
            <person name="Abouelleil A."/>
            <person name="Allen A.W."/>
            <person name="Alvarado L."/>
            <person name="Arachchi H.M."/>
            <person name="Berlin A.M."/>
            <person name="Chapman S.B."/>
            <person name="Gainer-Dewar J."/>
            <person name="Goldberg J."/>
            <person name="Griggs A."/>
            <person name="Gujja S."/>
            <person name="Hansen M."/>
            <person name="Howarth C."/>
            <person name="Imamovic A."/>
            <person name="Ireland A."/>
            <person name="Larimer J."/>
            <person name="McCowan C."/>
            <person name="Murphy C."/>
            <person name="Pearson M."/>
            <person name="Poon T.W."/>
            <person name="Priest M."/>
            <person name="Roberts A."/>
            <person name="Saif S."/>
            <person name="Shea T."/>
            <person name="Sisk P."/>
            <person name="Sykes S."/>
            <person name="Wortman J."/>
            <person name="Nusbaum C."/>
            <person name="Birren B."/>
        </authorList>
    </citation>
    <scope>NUCLEOTIDE SEQUENCE [LARGE SCALE GENOMIC DNA]</scope>
    <source>
        <strain evidence="3">ATCC 38817</strain>
    </source>
</reference>
<dbReference type="InterPro" id="IPR019448">
    <property type="entry name" value="NT-C2"/>
</dbReference>
<feature type="region of interest" description="Disordered" evidence="1">
    <location>
        <begin position="749"/>
        <end position="772"/>
    </location>
</feature>
<dbReference type="EMBL" id="KB932202">
    <property type="protein sequence ID" value="KCV71837.1"/>
    <property type="molecule type" value="Genomic_DNA"/>
</dbReference>
<organism evidence="3">
    <name type="scientific">Fonticula alba</name>
    <name type="common">Slime mold</name>
    <dbReference type="NCBI Taxonomy" id="691883"/>
    <lineage>
        <taxon>Eukaryota</taxon>
        <taxon>Rotosphaerida</taxon>
        <taxon>Fonticulaceae</taxon>
        <taxon>Fonticula</taxon>
    </lineage>
</organism>
<dbReference type="RefSeq" id="XP_009493415.1">
    <property type="nucleotide sequence ID" value="XM_009495140.1"/>
</dbReference>
<protein>
    <recommendedName>
        <fullName evidence="2">C2 NT-type domain-containing protein</fullName>
    </recommendedName>
</protein>
<feature type="compositionally biased region" description="Acidic residues" evidence="1">
    <location>
        <begin position="214"/>
        <end position="225"/>
    </location>
</feature>
<evidence type="ECO:0000313" key="3">
    <source>
        <dbReference type="EMBL" id="KCV71837.1"/>
    </source>
</evidence>
<evidence type="ECO:0000313" key="4">
    <source>
        <dbReference type="Proteomes" id="UP000030693"/>
    </source>
</evidence>
<name>A0A058ZEF5_FONAL</name>
<dbReference type="OMA" id="HMHAINT"/>
<feature type="compositionally biased region" description="Low complexity" evidence="1">
    <location>
        <begin position="684"/>
        <end position="700"/>
    </location>
</feature>
<dbReference type="PROSITE" id="PS51840">
    <property type="entry name" value="C2_NT"/>
    <property type="match status" value="1"/>
</dbReference>
<sequence>MLKRMRSRVVKGGTPAGGEEEEGNTFNFEYKVVVHSADIVVADKNWVPEKLVVEWKRHQRIAATSGVSAPKLARSNLPHSIDMADEPLVMLVRLNKLDPAGETTVSRTASSPSGGAFQPKDYKFSLDDVRSVRGKGKKTLGSATLDLSPFASIDGSTTHEHTITLQSQSSKIKSGTIRVSISSQFIGRGNHDDYEPSIASAFSFRTVDARALDSSDEEDDDDDDGPSLADTPITIEQDIRSRFHPIAKPAYSGGVSTDSLPSSTPLDSSPGDLHSAGSSALGMSPEPASSNPFESDPGPASAAGRSGPPSGLTRAPAMAPGEEPSVAHMHAINTPSPGFEPLPADFSSSVPDQPKIRVSAPTTVPIGGAGSPELEAQIRELREQLSNVMRERDEVIEDSQLLEQQLSRLRERLAAESAQARSAIPELNKEIERLREKNGALQEEIARAAATPALSRSSDSLGNAQAAAAAASALSLVEQKSGEIEQLRQQLAEKNAEISRLMDATQERDSEIEQMSDELAEKTRALKAAQQKLQENERATRGLEKDVEDARRQADDLRRNFDQHKLRSKADQDTAQTALAAQLQAAQTARHDAERRAQALEEDLERSEREADEQLAQFEQRISKLRAKHHDEVNALQEELDRVTARMLHAEEQAASASSALGLADNQAAQAAARALAESENMESARSAAEAAATTAQQARADAEAAARATTEARTEVAILQRELREAVRARDQAIEDLEGERLAAQAARREAERARKSAEDHTATISSLRAELSQTHSSAELALKEATAAAQASAQQMVEDTQAYATELMGDLVMAKMSLAETEYARAQAELKNRSIARDLAKEKLKSIELGKRLTSLEVRASSRR</sequence>
<feature type="compositionally biased region" description="Basic and acidic residues" evidence="1">
    <location>
        <begin position="534"/>
        <end position="551"/>
    </location>
</feature>
<feature type="compositionally biased region" description="Basic and acidic residues" evidence="1">
    <location>
        <begin position="749"/>
        <end position="763"/>
    </location>
</feature>
<dbReference type="STRING" id="691883.A0A058ZEF5"/>
<dbReference type="AlphaFoldDB" id="A0A058ZEF5"/>
<feature type="region of interest" description="Disordered" evidence="1">
    <location>
        <begin position="674"/>
        <end position="708"/>
    </location>
</feature>
<feature type="compositionally biased region" description="Basic and acidic residues" evidence="1">
    <location>
        <begin position="589"/>
        <end position="599"/>
    </location>
</feature>
<keyword evidence="4" id="KW-1185">Reference proteome</keyword>
<proteinExistence type="predicted"/>
<gene>
    <name evidence="3" type="ORF">H696_01255</name>
</gene>
<accession>A0A058ZEF5</accession>
<feature type="compositionally biased region" description="Acidic residues" evidence="1">
    <location>
        <begin position="600"/>
        <end position="612"/>
    </location>
</feature>
<dbReference type="GeneID" id="20525980"/>
<feature type="region of interest" description="Disordered" evidence="1">
    <location>
        <begin position="528"/>
        <end position="551"/>
    </location>
</feature>
<dbReference type="Proteomes" id="UP000030693">
    <property type="component" value="Unassembled WGS sequence"/>
</dbReference>
<feature type="region of interest" description="Disordered" evidence="1">
    <location>
        <begin position="212"/>
        <end position="371"/>
    </location>
</feature>
<dbReference type="Pfam" id="PF10358">
    <property type="entry name" value="NT-C2"/>
    <property type="match status" value="1"/>
</dbReference>